<accession>A0A2P2EAZ1</accession>
<keyword evidence="4" id="KW-1185">Reference proteome</keyword>
<protein>
    <recommendedName>
        <fullName evidence="2">DUF1254 domain-containing protein</fullName>
    </recommendedName>
</protein>
<keyword evidence="1" id="KW-1133">Transmembrane helix</keyword>
<dbReference type="RefSeq" id="WP_108985086.1">
    <property type="nucleotide sequence ID" value="NZ_BFBR01000005.1"/>
</dbReference>
<comment type="caution">
    <text evidence="3">The sequence shown here is derived from an EMBL/GenBank/DDBJ whole genome shotgun (WGS) entry which is preliminary data.</text>
</comment>
<name>A0A2P2EAZ1_9PROT</name>
<evidence type="ECO:0000313" key="4">
    <source>
        <dbReference type="Proteomes" id="UP000245086"/>
    </source>
</evidence>
<evidence type="ECO:0000259" key="2">
    <source>
        <dbReference type="Pfam" id="PF06863"/>
    </source>
</evidence>
<dbReference type="SUPFAM" id="SSF160935">
    <property type="entry name" value="VPA0735-like"/>
    <property type="match status" value="1"/>
</dbReference>
<dbReference type="Gene3D" id="2.60.40.1610">
    <property type="entry name" value="Domain of unknown function DUF1254"/>
    <property type="match status" value="1"/>
</dbReference>
<dbReference type="OrthoDB" id="1346484at2"/>
<dbReference type="Proteomes" id="UP000245086">
    <property type="component" value="Unassembled WGS sequence"/>
</dbReference>
<proteinExistence type="predicted"/>
<organism evidence="3 4">
    <name type="scientific">Candidatus Phycosocius bacilliformis</name>
    <dbReference type="NCBI Taxonomy" id="1445552"/>
    <lineage>
        <taxon>Bacteria</taxon>
        <taxon>Pseudomonadati</taxon>
        <taxon>Pseudomonadota</taxon>
        <taxon>Alphaproteobacteria</taxon>
        <taxon>Caulobacterales</taxon>
        <taxon>Caulobacterales incertae sedis</taxon>
        <taxon>Candidatus Phycosocius</taxon>
    </lineage>
</organism>
<sequence length="188" mass="20099">MSQTDVTIPKKAGWLKPLGFGLVLAVLAHLFTIGLIPSVIMNVAMKRIGEAAGGLNRISHNDMVTPQNQRIVRSSPDLAYSTCALDLSKGPVRIFLGKGADYMSAAFYAANTDNVFTLNDRKIGPKGAHIMVVSARTPLAAKPGEVVVSLPSDKGLLLVRRLSPSAEAFTRVQGERASDYCRAVPDPI</sequence>
<gene>
    <name evidence="3" type="ORF">PbB2_01902</name>
</gene>
<dbReference type="AlphaFoldDB" id="A0A2P2EAZ1"/>
<dbReference type="InterPro" id="IPR037050">
    <property type="entry name" value="DUF1254_sf"/>
</dbReference>
<feature type="domain" description="DUF1254" evidence="2">
    <location>
        <begin position="56"/>
        <end position="172"/>
    </location>
</feature>
<feature type="transmembrane region" description="Helical" evidence="1">
    <location>
        <begin position="20"/>
        <end position="40"/>
    </location>
</feature>
<evidence type="ECO:0000313" key="3">
    <source>
        <dbReference type="EMBL" id="GBF58230.1"/>
    </source>
</evidence>
<evidence type="ECO:0000256" key="1">
    <source>
        <dbReference type="SAM" id="Phobius"/>
    </source>
</evidence>
<dbReference type="Pfam" id="PF06863">
    <property type="entry name" value="DUF1254"/>
    <property type="match status" value="1"/>
</dbReference>
<dbReference type="InterPro" id="IPR010679">
    <property type="entry name" value="DUF1254"/>
</dbReference>
<keyword evidence="1" id="KW-0812">Transmembrane</keyword>
<dbReference type="EMBL" id="BFBR01000005">
    <property type="protein sequence ID" value="GBF58230.1"/>
    <property type="molecule type" value="Genomic_DNA"/>
</dbReference>
<reference evidence="3 4" key="1">
    <citation type="journal article" date="2018" name="Genome Announc.">
        <title>Draft Genome Sequence of "Candidatus Phycosocius bacilliformis," an Alphaproteobacterial Ectosymbiont of the Hydrocarbon-Producing Green Alga Botryococcus braunii.</title>
        <authorList>
            <person name="Tanabe Y."/>
            <person name="Yamaguchi H."/>
            <person name="Watanabe M.M."/>
        </authorList>
    </citation>
    <scope>NUCLEOTIDE SEQUENCE [LARGE SCALE GENOMIC DNA]</scope>
    <source>
        <strain evidence="3 4">BOTRYCO-2</strain>
    </source>
</reference>
<keyword evidence="1" id="KW-0472">Membrane</keyword>